<protein>
    <recommendedName>
        <fullName evidence="5">Endo-1,5-alpha-L-arabinanase A</fullName>
    </recommendedName>
</protein>
<dbReference type="GO" id="GO:0004553">
    <property type="term" value="F:hydrolase activity, hydrolyzing O-glycosyl compounds"/>
    <property type="evidence" value="ECO:0007669"/>
    <property type="project" value="InterPro"/>
</dbReference>
<evidence type="ECO:0000256" key="1">
    <source>
        <dbReference type="ARBA" id="ARBA00004834"/>
    </source>
</evidence>
<gene>
    <name evidence="7" type="ORF">ASTO00021_LOCUS16430</name>
</gene>
<name>A0A7S3PPJ4_9STRA</name>
<dbReference type="InterPro" id="IPR023296">
    <property type="entry name" value="Glyco_hydro_beta-prop_sf"/>
</dbReference>
<evidence type="ECO:0000256" key="2">
    <source>
        <dbReference type="ARBA" id="ARBA00009865"/>
    </source>
</evidence>
<comment type="similarity">
    <text evidence="2 6">Belongs to the glycosyl hydrolase 43 family.</text>
</comment>
<dbReference type="InterPro" id="IPR050727">
    <property type="entry name" value="GH43_arabinanases"/>
</dbReference>
<comment type="pathway">
    <text evidence="1">Glycan metabolism; L-arabinan degradation.</text>
</comment>
<evidence type="ECO:0000256" key="6">
    <source>
        <dbReference type="RuleBase" id="RU361187"/>
    </source>
</evidence>
<accession>A0A7S3PPJ4</accession>
<keyword evidence="3 6" id="KW-0378">Hydrolase</keyword>
<dbReference type="InterPro" id="IPR006710">
    <property type="entry name" value="Glyco_hydro_43"/>
</dbReference>
<dbReference type="EMBL" id="HBIN01021437">
    <property type="protein sequence ID" value="CAE0446437.1"/>
    <property type="molecule type" value="Transcribed_RNA"/>
</dbReference>
<evidence type="ECO:0000256" key="4">
    <source>
        <dbReference type="ARBA" id="ARBA00023295"/>
    </source>
</evidence>
<evidence type="ECO:0000313" key="7">
    <source>
        <dbReference type="EMBL" id="CAE0446437.1"/>
    </source>
</evidence>
<sequence length="364" mass="41447">MVSIESIWMRDPFILVQTVYLSREDKRVCENGKVSINHTNTTDGNERKLVYWLYGTTDKPPSNVNPYSKYPATGFQCYCSHDLVSWFGPYDAFRRDPECPFDTQFWAPEVYGRFFGVDCDETVYGKYVMLATMNKSVGDCHRGVYALCSDSPSGPFHFVSKRYEPLTPSSWSCLDGSLYVDEYGVFYMVFCREWTQVKNGQVCVVKVKKDFSGPIDEPTVLFFGSEASWVKNNSKSSNSKSEYALDQNQPCTITDGPFIYKSKVSGELLILWSSFYSETDLYCVGVARSQGSIYGPWRQDVEPLFIGDGGHPMIVHDPDSDCLVLSLHVHNKHVNMSHPRLFIIKEELDESTNQCNLKIVARKS</sequence>
<proteinExistence type="inferred from homology"/>
<evidence type="ECO:0000256" key="5">
    <source>
        <dbReference type="ARBA" id="ARBA00042202"/>
    </source>
</evidence>
<evidence type="ECO:0000256" key="3">
    <source>
        <dbReference type="ARBA" id="ARBA00022801"/>
    </source>
</evidence>
<dbReference type="PANTHER" id="PTHR43301:SF3">
    <property type="entry name" value="ARABINAN ENDO-1,5-ALPHA-L-ARABINOSIDASE A-RELATED"/>
    <property type="match status" value="1"/>
</dbReference>
<dbReference type="Gene3D" id="2.115.10.20">
    <property type="entry name" value="Glycosyl hydrolase domain, family 43"/>
    <property type="match status" value="1"/>
</dbReference>
<reference evidence="7" key="1">
    <citation type="submission" date="2021-01" db="EMBL/GenBank/DDBJ databases">
        <authorList>
            <person name="Corre E."/>
            <person name="Pelletier E."/>
            <person name="Niang G."/>
            <person name="Scheremetjew M."/>
            <person name="Finn R."/>
            <person name="Kale V."/>
            <person name="Holt S."/>
            <person name="Cochrane G."/>
            <person name="Meng A."/>
            <person name="Brown T."/>
            <person name="Cohen L."/>
        </authorList>
    </citation>
    <scope>NUCLEOTIDE SEQUENCE</scope>
    <source>
        <strain evidence="7">GSBS06</strain>
    </source>
</reference>
<organism evidence="7">
    <name type="scientific">Aplanochytrium stocchinoi</name>
    <dbReference type="NCBI Taxonomy" id="215587"/>
    <lineage>
        <taxon>Eukaryota</taxon>
        <taxon>Sar</taxon>
        <taxon>Stramenopiles</taxon>
        <taxon>Bigyra</taxon>
        <taxon>Labyrinthulomycetes</taxon>
        <taxon>Thraustochytrida</taxon>
        <taxon>Thraustochytriidae</taxon>
        <taxon>Aplanochytrium</taxon>
    </lineage>
</organism>
<dbReference type="GO" id="GO:0005975">
    <property type="term" value="P:carbohydrate metabolic process"/>
    <property type="evidence" value="ECO:0007669"/>
    <property type="project" value="InterPro"/>
</dbReference>
<dbReference type="PANTHER" id="PTHR43301">
    <property type="entry name" value="ARABINAN ENDO-1,5-ALPHA-L-ARABINOSIDASE"/>
    <property type="match status" value="1"/>
</dbReference>
<keyword evidence="4 6" id="KW-0326">Glycosidase</keyword>
<dbReference type="AlphaFoldDB" id="A0A7S3PPJ4"/>
<dbReference type="Pfam" id="PF04616">
    <property type="entry name" value="Glyco_hydro_43"/>
    <property type="match status" value="1"/>
</dbReference>
<dbReference type="SUPFAM" id="SSF75005">
    <property type="entry name" value="Arabinanase/levansucrase/invertase"/>
    <property type="match status" value="1"/>
</dbReference>